<dbReference type="Proteomes" id="UP000321548">
    <property type="component" value="Unassembled WGS sequence"/>
</dbReference>
<reference evidence="1 2" key="1">
    <citation type="submission" date="2019-06" db="EMBL/GenBank/DDBJ databases">
        <title>Quisquiliibacterium sp. nov., isolated from a maize field.</title>
        <authorList>
            <person name="Lin S.-Y."/>
            <person name="Tsai C.-F."/>
            <person name="Young C.-C."/>
        </authorList>
    </citation>
    <scope>NUCLEOTIDE SEQUENCE [LARGE SCALE GENOMIC DNA]</scope>
    <source>
        <strain evidence="1 2">CC-CFT501</strain>
    </source>
</reference>
<comment type="caution">
    <text evidence="1">The sequence shown here is derived from an EMBL/GenBank/DDBJ whole genome shotgun (WGS) entry which is preliminary data.</text>
</comment>
<evidence type="ECO:0000313" key="1">
    <source>
        <dbReference type="EMBL" id="TXL65196.1"/>
    </source>
</evidence>
<gene>
    <name evidence="1" type="ORF">FHP08_10345</name>
</gene>
<dbReference type="RefSeq" id="WP_147704392.1">
    <property type="nucleotide sequence ID" value="NZ_VDUY01000004.1"/>
</dbReference>
<dbReference type="EMBL" id="VDUY01000004">
    <property type="protein sequence ID" value="TXL65196.1"/>
    <property type="molecule type" value="Genomic_DNA"/>
</dbReference>
<keyword evidence="2" id="KW-1185">Reference proteome</keyword>
<keyword evidence="1" id="KW-0575">Peroxidase</keyword>
<proteinExistence type="predicted"/>
<sequence length="76" mass="8374">MADQWLTTLLTSGPQEGFELAIKLARMGVKYTQPSAEVRDRLRPDYAENADSLTAVSQVVAINFQTIAAANGYWRG</sequence>
<dbReference type="InterPro" id="IPR038125">
    <property type="entry name" value="HTHP_sf"/>
</dbReference>
<dbReference type="Gene3D" id="6.10.80.10">
    <property type="entry name" value="Hexameric tyrosine-coordinated heme protein (HTHP)"/>
    <property type="match status" value="1"/>
</dbReference>
<dbReference type="AlphaFoldDB" id="A0A5C8NVL3"/>
<protein>
    <submittedName>
        <fullName evidence="1">Peroxidase</fullName>
    </submittedName>
</protein>
<accession>A0A5C8NVL3</accession>
<dbReference type="OrthoDB" id="72286at2"/>
<dbReference type="Pfam" id="PF11534">
    <property type="entry name" value="HTHP"/>
    <property type="match status" value="1"/>
</dbReference>
<evidence type="ECO:0000313" key="2">
    <source>
        <dbReference type="Proteomes" id="UP000321548"/>
    </source>
</evidence>
<keyword evidence="1" id="KW-0560">Oxidoreductase</keyword>
<organism evidence="1 2">
    <name type="scientific">Zeimonas arvi</name>
    <dbReference type="NCBI Taxonomy" id="2498847"/>
    <lineage>
        <taxon>Bacteria</taxon>
        <taxon>Pseudomonadati</taxon>
        <taxon>Pseudomonadota</taxon>
        <taxon>Betaproteobacteria</taxon>
        <taxon>Burkholderiales</taxon>
        <taxon>Burkholderiaceae</taxon>
        <taxon>Zeimonas</taxon>
    </lineage>
</organism>
<dbReference type="InterPro" id="IPR021111">
    <property type="entry name" value="Hexamer_Tyr-coord_heme_pr_HTHP"/>
</dbReference>
<dbReference type="GO" id="GO:0004601">
    <property type="term" value="F:peroxidase activity"/>
    <property type="evidence" value="ECO:0007669"/>
    <property type="project" value="UniProtKB-KW"/>
</dbReference>
<name>A0A5C8NVL3_9BURK</name>